<dbReference type="InterPro" id="IPR041492">
    <property type="entry name" value="HAD_2"/>
</dbReference>
<dbReference type="SFLD" id="SFLDS00003">
    <property type="entry name" value="Haloacid_Dehalogenase"/>
    <property type="match status" value="1"/>
</dbReference>
<dbReference type="Gene3D" id="1.10.150.240">
    <property type="entry name" value="Putative phosphatase, domain 2"/>
    <property type="match status" value="1"/>
</dbReference>
<gene>
    <name evidence="5" type="ORF">SAMN05660830_00479</name>
</gene>
<dbReference type="AlphaFoldDB" id="A0A8G2F801"/>
<dbReference type="InterPro" id="IPR050155">
    <property type="entry name" value="HAD-like_hydrolase_sf"/>
</dbReference>
<evidence type="ECO:0000313" key="6">
    <source>
        <dbReference type="Proteomes" id="UP000184001"/>
    </source>
</evidence>
<dbReference type="SFLD" id="SFLDG01129">
    <property type="entry name" value="C1.5:_HAD__Beta-PGM__Phosphata"/>
    <property type="match status" value="1"/>
</dbReference>
<sequence>MNFTPELLDDMFPNGLGGLIFDCDGVMFDTRACNIGYYNQVLDVLGMPPLTKEQEDVAHYSSVMGFYEAIVPKEKHPLIPAAQKQVSYIKTVLPLMTPETGLYELLETAVELGIKLAVFTNRSDTMEMVLEQHNMDSFFYPVMTAAKVECKPHPEGALEIMKVWNESSDRVVFIGDSIVDEEAAKRAGISFWAYKNATLRGIHIDDFATVKQTLVDWCNGSR</sequence>
<comment type="pathway">
    <text evidence="2">Organic acid metabolism; glycolate biosynthesis; glycolate from 2-phosphoglycolate: step 1/1.</text>
</comment>
<dbReference type="NCBIfam" id="TIGR01549">
    <property type="entry name" value="HAD-SF-IA-v1"/>
    <property type="match status" value="1"/>
</dbReference>
<dbReference type="InterPro" id="IPR023198">
    <property type="entry name" value="PGP-like_dom2"/>
</dbReference>
<dbReference type="PANTHER" id="PTHR43434:SF1">
    <property type="entry name" value="PHOSPHOGLYCOLATE PHOSPHATASE"/>
    <property type="match status" value="1"/>
</dbReference>
<dbReference type="EC" id="3.1.3.18" evidence="4"/>
<evidence type="ECO:0000313" key="5">
    <source>
        <dbReference type="EMBL" id="SHI62026.1"/>
    </source>
</evidence>
<evidence type="ECO:0000256" key="1">
    <source>
        <dbReference type="ARBA" id="ARBA00000830"/>
    </source>
</evidence>
<comment type="similarity">
    <text evidence="3">Belongs to the HAD-like hydrolase superfamily. CbbY/CbbZ/Gph/YieH family.</text>
</comment>
<dbReference type="GO" id="GO:0008967">
    <property type="term" value="F:phosphoglycolate phosphatase activity"/>
    <property type="evidence" value="ECO:0007669"/>
    <property type="project" value="UniProtKB-EC"/>
</dbReference>
<dbReference type="PANTHER" id="PTHR43434">
    <property type="entry name" value="PHOSPHOGLYCOLATE PHOSPHATASE"/>
    <property type="match status" value="1"/>
</dbReference>
<name>A0A8G2F801_9BACT</name>
<evidence type="ECO:0000256" key="4">
    <source>
        <dbReference type="ARBA" id="ARBA00013078"/>
    </source>
</evidence>
<comment type="catalytic activity">
    <reaction evidence="1">
        <text>2-phosphoglycolate + H2O = glycolate + phosphate</text>
        <dbReference type="Rhea" id="RHEA:14369"/>
        <dbReference type="ChEBI" id="CHEBI:15377"/>
        <dbReference type="ChEBI" id="CHEBI:29805"/>
        <dbReference type="ChEBI" id="CHEBI:43474"/>
        <dbReference type="ChEBI" id="CHEBI:58033"/>
        <dbReference type="EC" id="3.1.3.18"/>
    </reaction>
</comment>
<organism evidence="5 6">
    <name type="scientific">Halodesulfovibrio aestuarii</name>
    <dbReference type="NCBI Taxonomy" id="126333"/>
    <lineage>
        <taxon>Bacteria</taxon>
        <taxon>Pseudomonadati</taxon>
        <taxon>Thermodesulfobacteriota</taxon>
        <taxon>Desulfovibrionia</taxon>
        <taxon>Desulfovibrionales</taxon>
        <taxon>Desulfovibrionaceae</taxon>
        <taxon>Halodesulfovibrio</taxon>
    </lineage>
</organism>
<accession>A0A8G2F801</accession>
<comment type="caution">
    <text evidence="5">The sequence shown here is derived from an EMBL/GenBank/DDBJ whole genome shotgun (WGS) entry which is preliminary data.</text>
</comment>
<dbReference type="Gene3D" id="3.40.50.1000">
    <property type="entry name" value="HAD superfamily/HAD-like"/>
    <property type="match status" value="1"/>
</dbReference>
<protein>
    <recommendedName>
        <fullName evidence="4">phosphoglycolate phosphatase</fullName>
        <ecNumber evidence="4">3.1.3.18</ecNumber>
    </recommendedName>
</protein>
<proteinExistence type="inferred from homology"/>
<dbReference type="GO" id="GO:0006281">
    <property type="term" value="P:DNA repair"/>
    <property type="evidence" value="ECO:0007669"/>
    <property type="project" value="TreeGrafter"/>
</dbReference>
<dbReference type="InterPro" id="IPR023214">
    <property type="entry name" value="HAD_sf"/>
</dbReference>
<reference evidence="5 6" key="1">
    <citation type="submission" date="2016-11" db="EMBL/GenBank/DDBJ databases">
        <authorList>
            <person name="Varghese N."/>
            <person name="Submissions S."/>
        </authorList>
    </citation>
    <scope>NUCLEOTIDE SEQUENCE [LARGE SCALE GENOMIC DNA]</scope>
    <source>
        <strain evidence="5 6">DSM 17919</strain>
    </source>
</reference>
<evidence type="ECO:0000256" key="3">
    <source>
        <dbReference type="ARBA" id="ARBA00006171"/>
    </source>
</evidence>
<dbReference type="EMBL" id="FQZR01000002">
    <property type="protein sequence ID" value="SHI62026.1"/>
    <property type="molecule type" value="Genomic_DNA"/>
</dbReference>
<dbReference type="Proteomes" id="UP000184001">
    <property type="component" value="Unassembled WGS sequence"/>
</dbReference>
<dbReference type="SUPFAM" id="SSF56784">
    <property type="entry name" value="HAD-like"/>
    <property type="match status" value="1"/>
</dbReference>
<dbReference type="GO" id="GO:0005829">
    <property type="term" value="C:cytosol"/>
    <property type="evidence" value="ECO:0007669"/>
    <property type="project" value="TreeGrafter"/>
</dbReference>
<dbReference type="InterPro" id="IPR036412">
    <property type="entry name" value="HAD-like_sf"/>
</dbReference>
<evidence type="ECO:0000256" key="2">
    <source>
        <dbReference type="ARBA" id="ARBA00004818"/>
    </source>
</evidence>
<dbReference type="RefSeq" id="WP_020001608.1">
    <property type="nucleotide sequence ID" value="NZ_CP192217.1"/>
</dbReference>
<dbReference type="Pfam" id="PF13419">
    <property type="entry name" value="HAD_2"/>
    <property type="match status" value="1"/>
</dbReference>
<dbReference type="InterPro" id="IPR006439">
    <property type="entry name" value="HAD-SF_hydro_IA"/>
</dbReference>